<proteinExistence type="predicted"/>
<organism evidence="2 3">
    <name type="scientific">Pseudoalteromonas rubra</name>
    <dbReference type="NCBI Taxonomy" id="43658"/>
    <lineage>
        <taxon>Bacteria</taxon>
        <taxon>Pseudomonadati</taxon>
        <taxon>Pseudomonadota</taxon>
        <taxon>Gammaproteobacteria</taxon>
        <taxon>Alteromonadales</taxon>
        <taxon>Pseudoalteromonadaceae</taxon>
        <taxon>Pseudoalteromonas</taxon>
    </lineage>
</organism>
<feature type="region of interest" description="Disordered" evidence="1">
    <location>
        <begin position="1"/>
        <end position="23"/>
    </location>
</feature>
<dbReference type="RefSeq" id="WP_155946218.1">
    <property type="nucleotide sequence ID" value="NZ_AHCD03000031.1"/>
</dbReference>
<dbReference type="EMBL" id="AHCD03000031">
    <property type="protein sequence ID" value="KAF7787469.1"/>
    <property type="molecule type" value="Genomic_DNA"/>
</dbReference>
<comment type="caution">
    <text evidence="2">The sequence shown here is derived from an EMBL/GenBank/DDBJ whole genome shotgun (WGS) entry which is preliminary data.</text>
</comment>
<evidence type="ECO:0000256" key="1">
    <source>
        <dbReference type="SAM" id="MobiDB-lite"/>
    </source>
</evidence>
<evidence type="ECO:0000313" key="3">
    <source>
        <dbReference type="Proteomes" id="UP000016480"/>
    </source>
</evidence>
<dbReference type="Proteomes" id="UP000016480">
    <property type="component" value="Unassembled WGS sequence"/>
</dbReference>
<dbReference type="AlphaFoldDB" id="A0A8T0C9V3"/>
<dbReference type="GeneID" id="61357239"/>
<protein>
    <recommendedName>
        <fullName evidence="4">Class I lanthipeptide</fullName>
    </recommendedName>
</protein>
<accession>A0A8T0C9V3</accession>
<feature type="compositionally biased region" description="Basic residues" evidence="1">
    <location>
        <begin position="1"/>
        <end position="11"/>
    </location>
</feature>
<evidence type="ECO:0000313" key="2">
    <source>
        <dbReference type="EMBL" id="KAF7787469.1"/>
    </source>
</evidence>
<evidence type="ECO:0008006" key="4">
    <source>
        <dbReference type="Google" id="ProtNLM"/>
    </source>
</evidence>
<gene>
    <name evidence="2" type="ORF">PRUB_a4861</name>
</gene>
<reference evidence="2 3" key="1">
    <citation type="journal article" date="2012" name="J. Bacteriol.">
        <title>Genome sequence of the cycloprodigiosin-producing bacterial strain Pseudoalteromonas rubra ATCC 29570(T).</title>
        <authorList>
            <person name="Xie B.B."/>
            <person name="Shu Y.L."/>
            <person name="Qin Q.L."/>
            <person name="Rong J.C."/>
            <person name="Zhang X.Y."/>
            <person name="Chen X.L."/>
            <person name="Zhou B.C."/>
            <person name="Zhang Y.Z."/>
        </authorList>
    </citation>
    <scope>NUCLEOTIDE SEQUENCE [LARGE SCALE GENOMIC DNA]</scope>
    <source>
        <strain evidence="2 3">DSM 6842</strain>
    </source>
</reference>
<sequence length="57" mass="6061">MKITLSKKKLKQLSSQRREINPQETPKVAGGVSVLAPCYTGPAGSCVWSVCTLIGCP</sequence>
<name>A0A8T0C9V3_9GAMM</name>